<dbReference type="Pfam" id="PF01476">
    <property type="entry name" value="LysM"/>
    <property type="match status" value="1"/>
</dbReference>
<dbReference type="CDD" id="cd00118">
    <property type="entry name" value="LysM"/>
    <property type="match status" value="1"/>
</dbReference>
<protein>
    <submittedName>
        <fullName evidence="2">Peptidoglycan-binding protein</fullName>
    </submittedName>
</protein>
<dbReference type="Gene3D" id="3.10.350.10">
    <property type="entry name" value="LysM domain"/>
    <property type="match status" value="1"/>
</dbReference>
<dbReference type="Proteomes" id="UP001317779">
    <property type="component" value="Chromosome"/>
</dbReference>
<accession>A0ABM8E0T0</accession>
<keyword evidence="3" id="KW-1185">Reference proteome</keyword>
<dbReference type="EMBL" id="AP027141">
    <property type="protein sequence ID" value="BDV31548.1"/>
    <property type="molecule type" value="Genomic_DNA"/>
</dbReference>
<gene>
    <name evidence="2" type="ORF">Microterr_22080</name>
</gene>
<dbReference type="PROSITE" id="PS51782">
    <property type="entry name" value="LYSM"/>
    <property type="match status" value="1"/>
</dbReference>
<dbReference type="InterPro" id="IPR036779">
    <property type="entry name" value="LysM_dom_sf"/>
</dbReference>
<feature type="domain" description="LysM" evidence="1">
    <location>
        <begin position="165"/>
        <end position="212"/>
    </location>
</feature>
<evidence type="ECO:0000313" key="2">
    <source>
        <dbReference type="EMBL" id="BDV31548.1"/>
    </source>
</evidence>
<dbReference type="InterPro" id="IPR045361">
    <property type="entry name" value="CIS_tube_prot_N"/>
</dbReference>
<name>A0ABM8E0T0_9MICO</name>
<sequence>MDGMSGLEKATLTNTVTGRRVSVQFNPEEYSIDRESTFAQLAVPGLSAPVVQFVNGNAQTVQLDLLVDTTEASPAGAAGADVRRLVGDITALMDIDPDLHAPPPAIFAWGQFTFTCVVQKVSQTFVLFRADGTPLRARLKVTLSEYRNIELEAKEIKRQTVDYTKTHVVAQGDTLALLAQREYADPTAWRAIAVRNGITDPRTLPVGITLSIPRLPYTDARGVVHVAQPAREAS</sequence>
<proteinExistence type="predicted"/>
<evidence type="ECO:0000313" key="3">
    <source>
        <dbReference type="Proteomes" id="UP001317779"/>
    </source>
</evidence>
<dbReference type="SMART" id="SM00257">
    <property type="entry name" value="LysM"/>
    <property type="match status" value="1"/>
</dbReference>
<dbReference type="InterPro" id="IPR018392">
    <property type="entry name" value="LysM"/>
</dbReference>
<dbReference type="Pfam" id="PF19266">
    <property type="entry name" value="CIS_tube"/>
    <property type="match status" value="1"/>
</dbReference>
<reference evidence="2 3" key="1">
    <citation type="submission" date="2022-12" db="EMBL/GenBank/DDBJ databases">
        <title>Microbacterium terricola strain KV-448 chromosome, complete genome.</title>
        <authorList>
            <person name="Oshima T."/>
            <person name="Moriya T."/>
            <person name="Bessho Y."/>
        </authorList>
    </citation>
    <scope>NUCLEOTIDE SEQUENCE [LARGE SCALE GENOMIC DNA]</scope>
    <source>
        <strain evidence="2 3">KV-448</strain>
    </source>
</reference>
<evidence type="ECO:0000259" key="1">
    <source>
        <dbReference type="PROSITE" id="PS51782"/>
    </source>
</evidence>
<organism evidence="2 3">
    <name type="scientific">Microbacterium terricola</name>
    <dbReference type="NCBI Taxonomy" id="344163"/>
    <lineage>
        <taxon>Bacteria</taxon>
        <taxon>Bacillati</taxon>
        <taxon>Actinomycetota</taxon>
        <taxon>Actinomycetes</taxon>
        <taxon>Micrococcales</taxon>
        <taxon>Microbacteriaceae</taxon>
        <taxon>Microbacterium</taxon>
    </lineage>
</organism>